<dbReference type="Gene3D" id="1.10.287.1350">
    <property type="match status" value="1"/>
</dbReference>
<dbReference type="Proteomes" id="UP000680206">
    <property type="component" value="Unassembled WGS sequence"/>
</dbReference>
<dbReference type="Pfam" id="PF08100">
    <property type="entry name" value="Dimerisation"/>
    <property type="match status" value="1"/>
</dbReference>
<dbReference type="InterPro" id="IPR016461">
    <property type="entry name" value="COMT-like"/>
</dbReference>
<dbReference type="EMBL" id="JAGEPF010000003">
    <property type="protein sequence ID" value="MBO2456922.1"/>
    <property type="molecule type" value="Genomic_DNA"/>
</dbReference>
<keyword evidence="7" id="KW-1185">Reference proteome</keyword>
<dbReference type="InterPro" id="IPR036390">
    <property type="entry name" value="WH_DNA-bd_sf"/>
</dbReference>
<dbReference type="PANTHER" id="PTHR43712:SF2">
    <property type="entry name" value="O-METHYLTRANSFERASE CICE"/>
    <property type="match status" value="1"/>
</dbReference>
<dbReference type="Gene3D" id="1.10.10.10">
    <property type="entry name" value="Winged helix-like DNA-binding domain superfamily/Winged helix DNA-binding domain"/>
    <property type="match status" value="1"/>
</dbReference>
<gene>
    <name evidence="6" type="ORF">J4709_04855</name>
</gene>
<evidence type="ECO:0000313" key="6">
    <source>
        <dbReference type="EMBL" id="MBO2456922.1"/>
    </source>
</evidence>
<keyword evidence="1" id="KW-0489">Methyltransferase</keyword>
<dbReference type="InterPro" id="IPR036388">
    <property type="entry name" value="WH-like_DNA-bd_sf"/>
</dbReference>
<evidence type="ECO:0000259" key="4">
    <source>
        <dbReference type="Pfam" id="PF00891"/>
    </source>
</evidence>
<dbReference type="InterPro" id="IPR029063">
    <property type="entry name" value="SAM-dependent_MTases_sf"/>
</dbReference>
<keyword evidence="2" id="KW-0808">Transferase</keyword>
<dbReference type="SUPFAM" id="SSF46785">
    <property type="entry name" value="Winged helix' DNA-binding domain"/>
    <property type="match status" value="1"/>
</dbReference>
<evidence type="ECO:0008006" key="8">
    <source>
        <dbReference type="Google" id="ProtNLM"/>
    </source>
</evidence>
<evidence type="ECO:0000256" key="2">
    <source>
        <dbReference type="ARBA" id="ARBA00022679"/>
    </source>
</evidence>
<dbReference type="InterPro" id="IPR012967">
    <property type="entry name" value="COMT_dimerisation"/>
</dbReference>
<evidence type="ECO:0000256" key="3">
    <source>
        <dbReference type="ARBA" id="ARBA00022691"/>
    </source>
</evidence>
<dbReference type="PROSITE" id="PS51683">
    <property type="entry name" value="SAM_OMT_II"/>
    <property type="match status" value="1"/>
</dbReference>
<dbReference type="SUPFAM" id="SSF53335">
    <property type="entry name" value="S-adenosyl-L-methionine-dependent methyltransferases"/>
    <property type="match status" value="1"/>
</dbReference>
<protein>
    <recommendedName>
        <fullName evidence="8">O-methyltransferase</fullName>
    </recommendedName>
</protein>
<organism evidence="6 7">
    <name type="scientific">Actinomadura violacea</name>
    <dbReference type="NCBI Taxonomy" id="2819934"/>
    <lineage>
        <taxon>Bacteria</taxon>
        <taxon>Bacillati</taxon>
        <taxon>Actinomycetota</taxon>
        <taxon>Actinomycetes</taxon>
        <taxon>Streptosporangiales</taxon>
        <taxon>Thermomonosporaceae</taxon>
        <taxon>Actinomadura</taxon>
    </lineage>
</organism>
<dbReference type="PANTHER" id="PTHR43712">
    <property type="entry name" value="PUTATIVE (AFU_ORTHOLOGUE AFUA_4G14580)-RELATED"/>
    <property type="match status" value="1"/>
</dbReference>
<evidence type="ECO:0000259" key="5">
    <source>
        <dbReference type="Pfam" id="PF08100"/>
    </source>
</evidence>
<dbReference type="RefSeq" id="WP_208237383.1">
    <property type="nucleotide sequence ID" value="NZ_JAGEPF010000003.1"/>
</dbReference>
<comment type="caution">
    <text evidence="6">The sequence shown here is derived from an EMBL/GenBank/DDBJ whole genome shotgun (WGS) entry which is preliminary data.</text>
</comment>
<dbReference type="InterPro" id="IPR001077">
    <property type="entry name" value="COMT_C"/>
</dbReference>
<name>A0ABS3RJM3_9ACTN</name>
<evidence type="ECO:0000256" key="1">
    <source>
        <dbReference type="ARBA" id="ARBA00022603"/>
    </source>
</evidence>
<sequence>MEVSLVGLSVGTWIASSLGVAARLGIADALAEGPATGAELAKAVGAHPDAIPPLLRTLAMVGVFGQDEEGRYVNSALSEQLRTDHPQSLRYLCALTGGLYFQASGGLFDAVRTGRPALPSVFGVPLYEQLERDPETAAIFDRAMEDLARPVAAALAEHYPFEGVRTVVDVGGGNGALLKGILAAHPHLHGICADRPEVCGRAEGELRRSGDQDLIDRLTFQPIDVFRECPPGADLYVLKNVLHDWSSGSAVRILSSVRDAMRAGAEQSARPVLLVIDPLVEHDAGAAIRPLIKLVIGEDRTRERSEADLRKEAAEAGLEVLSVTPLPPELTVAACALAD</sequence>
<evidence type="ECO:0000313" key="7">
    <source>
        <dbReference type="Proteomes" id="UP000680206"/>
    </source>
</evidence>
<keyword evidence="3" id="KW-0949">S-adenosyl-L-methionine</keyword>
<dbReference type="PIRSF" id="PIRSF005739">
    <property type="entry name" value="O-mtase"/>
    <property type="match status" value="1"/>
</dbReference>
<proteinExistence type="predicted"/>
<reference evidence="6 7" key="1">
    <citation type="submission" date="2021-03" db="EMBL/GenBank/DDBJ databases">
        <title>Actinomadura violae sp. nov., isolated from lichen in Thailand.</title>
        <authorList>
            <person name="Kanchanasin P."/>
            <person name="Saeng-In P."/>
            <person name="Phongsopitanun W."/>
            <person name="Yuki M."/>
            <person name="Kudo T."/>
            <person name="Ohkuma M."/>
            <person name="Tanasupawat S."/>
        </authorList>
    </citation>
    <scope>NUCLEOTIDE SEQUENCE [LARGE SCALE GENOMIC DNA]</scope>
    <source>
        <strain evidence="6 7">LCR2-06</strain>
    </source>
</reference>
<dbReference type="Gene3D" id="3.40.50.150">
    <property type="entry name" value="Vaccinia Virus protein VP39"/>
    <property type="match status" value="1"/>
</dbReference>
<accession>A0ABS3RJM3</accession>
<feature type="domain" description="O-methyltransferase C-terminal" evidence="4">
    <location>
        <begin position="107"/>
        <end position="317"/>
    </location>
</feature>
<feature type="domain" description="O-methyltransferase dimerisation" evidence="5">
    <location>
        <begin position="11"/>
        <end position="81"/>
    </location>
</feature>
<dbReference type="Pfam" id="PF00891">
    <property type="entry name" value="Methyltransf_2"/>
    <property type="match status" value="1"/>
</dbReference>